<sequence>MRLWKAVVVTLAFMSVDICVTTAIYVFSHLDRSLLEDIRHFNIFDSVLDLWAACLYRSCLLLGAT</sequence>
<dbReference type="Proteomes" id="UP000236370">
    <property type="component" value="Unassembled WGS sequence"/>
</dbReference>
<gene>
    <name evidence="2" type="ORF">CK820_G0021583</name>
</gene>
<organism evidence="2 3">
    <name type="scientific">Pan troglodytes</name>
    <name type="common">Chimpanzee</name>
    <dbReference type="NCBI Taxonomy" id="9598"/>
    <lineage>
        <taxon>Eukaryota</taxon>
        <taxon>Metazoa</taxon>
        <taxon>Chordata</taxon>
        <taxon>Craniata</taxon>
        <taxon>Vertebrata</taxon>
        <taxon>Euteleostomi</taxon>
        <taxon>Mammalia</taxon>
        <taxon>Eutheria</taxon>
        <taxon>Euarchontoglires</taxon>
        <taxon>Primates</taxon>
        <taxon>Haplorrhini</taxon>
        <taxon>Catarrhini</taxon>
        <taxon>Hominidae</taxon>
        <taxon>Pan</taxon>
    </lineage>
</organism>
<accession>A0A2J8MCY3</accession>
<feature type="non-terminal residue" evidence="2">
    <location>
        <position position="65"/>
    </location>
</feature>
<keyword evidence="1" id="KW-0472">Membrane</keyword>
<evidence type="ECO:0000313" key="2">
    <source>
        <dbReference type="EMBL" id="PNI57388.1"/>
    </source>
</evidence>
<comment type="caution">
    <text evidence="2">The sequence shown here is derived from an EMBL/GenBank/DDBJ whole genome shotgun (WGS) entry which is preliminary data.</text>
</comment>
<proteinExistence type="predicted"/>
<feature type="transmembrane region" description="Helical" evidence="1">
    <location>
        <begin position="6"/>
        <end position="27"/>
    </location>
</feature>
<keyword evidence="1" id="KW-1133">Transmembrane helix</keyword>
<protein>
    <submittedName>
        <fullName evidence="2">ABCB9 isoform 4</fullName>
    </submittedName>
</protein>
<evidence type="ECO:0000313" key="3">
    <source>
        <dbReference type="Proteomes" id="UP000236370"/>
    </source>
</evidence>
<dbReference type="EMBL" id="NBAG03000260">
    <property type="protein sequence ID" value="PNI57388.1"/>
    <property type="molecule type" value="Genomic_DNA"/>
</dbReference>
<reference evidence="2 3" key="1">
    <citation type="submission" date="2017-12" db="EMBL/GenBank/DDBJ databases">
        <title>High-resolution comparative analysis of great ape genomes.</title>
        <authorList>
            <person name="Pollen A."/>
            <person name="Hastie A."/>
            <person name="Hormozdiari F."/>
            <person name="Dougherty M."/>
            <person name="Liu R."/>
            <person name="Chaisson M."/>
            <person name="Hoppe E."/>
            <person name="Hill C."/>
            <person name="Pang A."/>
            <person name="Hillier L."/>
            <person name="Baker C."/>
            <person name="Armstrong J."/>
            <person name="Shendure J."/>
            <person name="Paten B."/>
            <person name="Wilson R."/>
            <person name="Chao H."/>
            <person name="Schneider V."/>
            <person name="Ventura M."/>
            <person name="Kronenberg Z."/>
            <person name="Murali S."/>
            <person name="Gordon D."/>
            <person name="Cantsilieris S."/>
            <person name="Munson K."/>
            <person name="Nelson B."/>
            <person name="Raja A."/>
            <person name="Underwood J."/>
            <person name="Diekhans M."/>
            <person name="Fiddes I."/>
            <person name="Haussler D."/>
            <person name="Eichler E."/>
        </authorList>
    </citation>
    <scope>NUCLEOTIDE SEQUENCE [LARGE SCALE GENOMIC DNA]</scope>
    <source>
        <strain evidence="2">Yerkes chimp pedigree #C0471</strain>
    </source>
</reference>
<name>A0A2J8MCY3_PANTR</name>
<keyword evidence="1" id="KW-0812">Transmembrane</keyword>
<evidence type="ECO:0000256" key="1">
    <source>
        <dbReference type="SAM" id="Phobius"/>
    </source>
</evidence>
<dbReference type="AlphaFoldDB" id="A0A2J8MCY3"/>